<dbReference type="InterPro" id="IPR000206">
    <property type="entry name" value="Ribosomal_bL12"/>
</dbReference>
<organism evidence="5 6">
    <name type="scientific">Angiostrongylus cantonensis</name>
    <name type="common">Rat lungworm</name>
    <dbReference type="NCBI Taxonomy" id="6313"/>
    <lineage>
        <taxon>Eukaryota</taxon>
        <taxon>Metazoa</taxon>
        <taxon>Ecdysozoa</taxon>
        <taxon>Nematoda</taxon>
        <taxon>Chromadorea</taxon>
        <taxon>Rhabditida</taxon>
        <taxon>Rhabditina</taxon>
        <taxon>Rhabditomorpha</taxon>
        <taxon>Strongyloidea</taxon>
        <taxon>Metastrongylidae</taxon>
        <taxon>Angiostrongylus</taxon>
    </lineage>
</organism>
<evidence type="ECO:0000256" key="2">
    <source>
        <dbReference type="ARBA" id="ARBA00023274"/>
    </source>
</evidence>
<keyword evidence="5" id="KW-1185">Reference proteome</keyword>
<sequence length="164" mass="17448">MIIPSLITGVQFNDGSLMSFPSDHVVSPKVAALLHAIARLNSHELAELKRALKRPLKIADLPMVPADVTVAPHSPNSAPTKGGGDSSSDVSQNMEHSVILKDFHRSKKLALIKKILAILPGLNLAQAKKIVDSAPVVLIEDIGKSEAEEMKAVLENVGATVDIK</sequence>
<keyword evidence="2" id="KW-0687">Ribonucleoprotein</keyword>
<reference evidence="6" key="2">
    <citation type="submission" date="2017-02" db="UniProtKB">
        <authorList>
            <consortium name="WormBaseParasite"/>
        </authorList>
    </citation>
    <scope>IDENTIFICATION</scope>
</reference>
<name>A0A0K0D204_ANGCA</name>
<dbReference type="GO" id="GO:0003729">
    <property type="term" value="F:mRNA binding"/>
    <property type="evidence" value="ECO:0007669"/>
    <property type="project" value="TreeGrafter"/>
</dbReference>
<dbReference type="SUPFAM" id="SSF54736">
    <property type="entry name" value="ClpS-like"/>
    <property type="match status" value="1"/>
</dbReference>
<dbReference type="GO" id="GO:0005762">
    <property type="term" value="C:mitochondrial large ribosomal subunit"/>
    <property type="evidence" value="ECO:0007669"/>
    <property type="project" value="TreeGrafter"/>
</dbReference>
<dbReference type="InterPro" id="IPR013823">
    <property type="entry name" value="Ribosomal_bL12_C"/>
</dbReference>
<evidence type="ECO:0000259" key="4">
    <source>
        <dbReference type="Pfam" id="PF00542"/>
    </source>
</evidence>
<dbReference type="WBParaSite" id="ACAC_0000409901-mRNA-1">
    <property type="protein sequence ID" value="ACAC_0000409901-mRNA-1"/>
    <property type="gene ID" value="ACAC_0000409901"/>
</dbReference>
<evidence type="ECO:0000256" key="1">
    <source>
        <dbReference type="ARBA" id="ARBA00022980"/>
    </source>
</evidence>
<dbReference type="InterPro" id="IPR014719">
    <property type="entry name" value="Ribosomal_bL12_C/ClpS-like"/>
</dbReference>
<dbReference type="STRING" id="6313.A0A0K0D204"/>
<dbReference type="GO" id="GO:0003735">
    <property type="term" value="F:structural constituent of ribosome"/>
    <property type="evidence" value="ECO:0007669"/>
    <property type="project" value="InterPro"/>
</dbReference>
<evidence type="ECO:0000313" key="5">
    <source>
        <dbReference type="Proteomes" id="UP000035642"/>
    </source>
</evidence>
<feature type="domain" description="Large ribosomal subunit protein bL12 C-terminal" evidence="4">
    <location>
        <begin position="97"/>
        <end position="164"/>
    </location>
</feature>
<reference evidence="5" key="1">
    <citation type="submission" date="2012-09" db="EMBL/GenBank/DDBJ databases">
        <authorList>
            <person name="Martin A.A."/>
        </authorList>
    </citation>
    <scope>NUCLEOTIDE SEQUENCE</scope>
</reference>
<dbReference type="Gene3D" id="3.30.1390.10">
    <property type="match status" value="1"/>
</dbReference>
<dbReference type="PANTHER" id="PTHR45987">
    <property type="entry name" value="39S RIBOSOMAL PROTEIN L12"/>
    <property type="match status" value="1"/>
</dbReference>
<dbReference type="PANTHER" id="PTHR45987:SF4">
    <property type="entry name" value="LARGE RIBOSOMAL SUBUNIT PROTEIN BL12M"/>
    <property type="match status" value="1"/>
</dbReference>
<proteinExistence type="predicted"/>
<dbReference type="AlphaFoldDB" id="A0A0K0D204"/>
<dbReference type="GO" id="GO:0006412">
    <property type="term" value="P:translation"/>
    <property type="evidence" value="ECO:0007669"/>
    <property type="project" value="InterPro"/>
</dbReference>
<evidence type="ECO:0000256" key="3">
    <source>
        <dbReference type="SAM" id="MobiDB-lite"/>
    </source>
</evidence>
<keyword evidence="1" id="KW-0689">Ribosomal protein</keyword>
<dbReference type="Proteomes" id="UP000035642">
    <property type="component" value="Unassembled WGS sequence"/>
</dbReference>
<evidence type="ECO:0000313" key="6">
    <source>
        <dbReference type="WBParaSite" id="ACAC_0000409901-mRNA-1"/>
    </source>
</evidence>
<feature type="region of interest" description="Disordered" evidence="3">
    <location>
        <begin position="69"/>
        <end position="91"/>
    </location>
</feature>
<accession>A0A0K0D204</accession>
<protein>
    <submittedName>
        <fullName evidence="6">Ribosomal_L12 domain-containing protein</fullName>
    </submittedName>
</protein>
<dbReference type="Pfam" id="PF00542">
    <property type="entry name" value="Ribosomal_L12"/>
    <property type="match status" value="1"/>
</dbReference>